<feature type="compositionally biased region" description="Basic and acidic residues" evidence="1">
    <location>
        <begin position="58"/>
        <end position="69"/>
    </location>
</feature>
<protein>
    <submittedName>
        <fullName evidence="2">Uncharacterized protein</fullName>
    </submittedName>
</protein>
<gene>
    <name evidence="2" type="ORF">H8S23_00040</name>
</gene>
<proteinExistence type="predicted"/>
<feature type="region of interest" description="Disordered" evidence="1">
    <location>
        <begin position="1"/>
        <end position="20"/>
    </location>
</feature>
<accession>A0A923I6Y1</accession>
<dbReference type="RefSeq" id="WP_186886277.1">
    <property type="nucleotide sequence ID" value="NZ_JACONZ010000001.1"/>
</dbReference>
<name>A0A923I6Y1_9FIRM</name>
<feature type="region of interest" description="Disordered" evidence="1">
    <location>
        <begin position="35"/>
        <end position="69"/>
    </location>
</feature>
<dbReference type="AlphaFoldDB" id="A0A923I6Y1"/>
<feature type="compositionally biased region" description="Basic and acidic residues" evidence="1">
    <location>
        <begin position="1"/>
        <end position="19"/>
    </location>
</feature>
<evidence type="ECO:0000313" key="3">
    <source>
        <dbReference type="Proteomes" id="UP000659630"/>
    </source>
</evidence>
<dbReference type="EMBL" id="JACONZ010000001">
    <property type="protein sequence ID" value="MBC5579896.1"/>
    <property type="molecule type" value="Genomic_DNA"/>
</dbReference>
<organism evidence="2 3">
    <name type="scientific">Anaerofilum hominis</name>
    <dbReference type="NCBI Taxonomy" id="2763016"/>
    <lineage>
        <taxon>Bacteria</taxon>
        <taxon>Bacillati</taxon>
        <taxon>Bacillota</taxon>
        <taxon>Clostridia</taxon>
        <taxon>Eubacteriales</taxon>
        <taxon>Oscillospiraceae</taxon>
        <taxon>Anaerofilum</taxon>
    </lineage>
</organism>
<dbReference type="Proteomes" id="UP000659630">
    <property type="component" value="Unassembled WGS sequence"/>
</dbReference>
<reference evidence="2" key="1">
    <citation type="submission" date="2020-08" db="EMBL/GenBank/DDBJ databases">
        <title>Genome public.</title>
        <authorList>
            <person name="Liu C."/>
            <person name="Sun Q."/>
        </authorList>
    </citation>
    <scope>NUCLEOTIDE SEQUENCE</scope>
    <source>
        <strain evidence="2">BX8</strain>
    </source>
</reference>
<evidence type="ECO:0000256" key="1">
    <source>
        <dbReference type="SAM" id="MobiDB-lite"/>
    </source>
</evidence>
<comment type="caution">
    <text evidence="2">The sequence shown here is derived from an EMBL/GenBank/DDBJ whole genome shotgun (WGS) entry which is preliminary data.</text>
</comment>
<keyword evidence="3" id="KW-1185">Reference proteome</keyword>
<sequence>MSKEKRAQNRREAVKKDHPSTVNINERIFAALETDELVPPSWPERPLDRTENGVGTNENDRFSFEEDDF</sequence>
<evidence type="ECO:0000313" key="2">
    <source>
        <dbReference type="EMBL" id="MBC5579896.1"/>
    </source>
</evidence>